<evidence type="ECO:0000256" key="2">
    <source>
        <dbReference type="ARBA" id="ARBA00023002"/>
    </source>
</evidence>
<organism evidence="6 7">
    <name type="scientific">marine gamma proteobacterium HTCC2143</name>
    <dbReference type="NCBI Taxonomy" id="247633"/>
    <lineage>
        <taxon>Bacteria</taxon>
        <taxon>Pseudomonadati</taxon>
        <taxon>Pseudomonadota</taxon>
        <taxon>Gammaproteobacteria</taxon>
        <taxon>Cellvibrionales</taxon>
        <taxon>Spongiibacteraceae</taxon>
        <taxon>BD1-7 clade</taxon>
    </lineage>
</organism>
<evidence type="ECO:0000256" key="4">
    <source>
        <dbReference type="SAM" id="Phobius"/>
    </source>
</evidence>
<comment type="similarity">
    <text evidence="1">Belongs to the short-chain dehydrogenases/reductases (SDR) family.</text>
</comment>
<dbReference type="NCBIfam" id="NF005559">
    <property type="entry name" value="PRK07231.1"/>
    <property type="match status" value="1"/>
</dbReference>
<keyword evidence="3" id="KW-0520">NAD</keyword>
<keyword evidence="4" id="KW-1133">Transmembrane helix</keyword>
<reference evidence="6 7" key="1">
    <citation type="journal article" date="2010" name="J. Bacteriol.">
        <title>Genome sequence of the oligotrophic marine Gammaproteobacterium HTCC2143, isolated from the Oregon Coast.</title>
        <authorList>
            <person name="Oh H.M."/>
            <person name="Kang I."/>
            <person name="Ferriera S."/>
            <person name="Giovannoni S.J."/>
            <person name="Cho J.C."/>
        </authorList>
    </citation>
    <scope>NUCLEOTIDE SEQUENCE [LARGE SCALE GENOMIC DNA]</scope>
    <source>
        <strain evidence="6 7">HTCC2143</strain>
    </source>
</reference>
<dbReference type="InterPro" id="IPR036291">
    <property type="entry name" value="NAD(P)-bd_dom_sf"/>
</dbReference>
<dbReference type="PANTHER" id="PTHR24321:SF8">
    <property type="entry name" value="ESTRADIOL 17-BETA-DEHYDROGENASE 8-RELATED"/>
    <property type="match status" value="1"/>
</dbReference>
<dbReference type="SMART" id="SM00822">
    <property type="entry name" value="PKS_KR"/>
    <property type="match status" value="1"/>
</dbReference>
<dbReference type="Gene3D" id="3.40.50.720">
    <property type="entry name" value="NAD(P)-binding Rossmann-like Domain"/>
    <property type="match status" value="1"/>
</dbReference>
<protein>
    <submittedName>
        <fullName evidence="6">Short chain dehydrogenase</fullName>
    </submittedName>
</protein>
<keyword evidence="4" id="KW-0812">Transmembrane</keyword>
<dbReference type="eggNOG" id="COG1028">
    <property type="taxonomic scope" value="Bacteria"/>
</dbReference>
<dbReference type="PANTHER" id="PTHR24321">
    <property type="entry name" value="DEHYDROGENASES, SHORT CHAIN"/>
    <property type="match status" value="1"/>
</dbReference>
<dbReference type="Proteomes" id="UP000004931">
    <property type="component" value="Unassembled WGS sequence"/>
</dbReference>
<dbReference type="InterPro" id="IPR020904">
    <property type="entry name" value="Sc_DH/Rdtase_CS"/>
</dbReference>
<dbReference type="Pfam" id="PF13561">
    <property type="entry name" value="adh_short_C2"/>
    <property type="match status" value="1"/>
</dbReference>
<dbReference type="GO" id="GO:0016491">
    <property type="term" value="F:oxidoreductase activity"/>
    <property type="evidence" value="ECO:0007669"/>
    <property type="project" value="UniProtKB-KW"/>
</dbReference>
<dbReference type="EMBL" id="AAVT01000005">
    <property type="protein sequence ID" value="EAW30928.1"/>
    <property type="molecule type" value="Genomic_DNA"/>
</dbReference>
<gene>
    <name evidence="6" type="ORF">GP2143_10037</name>
</gene>
<dbReference type="FunFam" id="3.40.50.720:FF:000084">
    <property type="entry name" value="Short-chain dehydrogenase reductase"/>
    <property type="match status" value="1"/>
</dbReference>
<dbReference type="CDD" id="cd05233">
    <property type="entry name" value="SDR_c"/>
    <property type="match status" value="1"/>
</dbReference>
<feature type="transmembrane region" description="Helical" evidence="4">
    <location>
        <begin position="14"/>
        <end position="33"/>
    </location>
</feature>
<feature type="domain" description="Ketoreductase" evidence="5">
    <location>
        <begin position="13"/>
        <end position="183"/>
    </location>
</feature>
<keyword evidence="4" id="KW-0472">Membrane</keyword>
<accession>A0YDP4</accession>
<dbReference type="PRINTS" id="PR00081">
    <property type="entry name" value="GDHRDH"/>
</dbReference>
<dbReference type="PRINTS" id="PR00080">
    <property type="entry name" value="SDRFAMILY"/>
</dbReference>
<keyword evidence="7" id="KW-1185">Reference proteome</keyword>
<dbReference type="PROSITE" id="PS00061">
    <property type="entry name" value="ADH_SHORT"/>
    <property type="match status" value="1"/>
</dbReference>
<dbReference type="InterPro" id="IPR002347">
    <property type="entry name" value="SDR_fam"/>
</dbReference>
<evidence type="ECO:0000313" key="6">
    <source>
        <dbReference type="EMBL" id="EAW30928.1"/>
    </source>
</evidence>
<name>A0YDP4_9GAMM</name>
<dbReference type="STRING" id="247633.GP2143_10037"/>
<dbReference type="SUPFAM" id="SSF51735">
    <property type="entry name" value="NAD(P)-binding Rossmann-fold domains"/>
    <property type="match status" value="1"/>
</dbReference>
<comment type="caution">
    <text evidence="6">The sequence shown here is derived from an EMBL/GenBank/DDBJ whole genome shotgun (WGS) entry which is preliminary data.</text>
</comment>
<evidence type="ECO:0000259" key="5">
    <source>
        <dbReference type="SMART" id="SM00822"/>
    </source>
</evidence>
<evidence type="ECO:0000313" key="7">
    <source>
        <dbReference type="Proteomes" id="UP000004931"/>
    </source>
</evidence>
<evidence type="ECO:0000256" key="3">
    <source>
        <dbReference type="ARBA" id="ARBA00023027"/>
    </source>
</evidence>
<proteinExistence type="inferred from homology"/>
<dbReference type="AlphaFoldDB" id="A0YDP4"/>
<keyword evidence="2" id="KW-0560">Oxidoreductase</keyword>
<sequence>MMSTQKDLAFDDKIVLITGAAGGIGLATTLAFVRSGATVFAMDLLGSSLAESVAAMTDLSGSIITIEGDVTQADDWQRAVDTITGEFGGLDILVNNAGIIEAGSRLEKFDENVFDRVMAVNTKGTFLGMKAVIPAMRKRHGGAIVNVSSISGHCGSAVATAYTASKHAVLGMTKSAALDLAEYDIRVNAVCPAPIDTPMVRNLGTRQQAKDPSFDIAAVMSSGTPLKRLGDPGEVASAILFLASEQASFITGAGLPVDGGVLAK</sequence>
<dbReference type="InterPro" id="IPR057326">
    <property type="entry name" value="KR_dom"/>
</dbReference>
<evidence type="ECO:0000256" key="1">
    <source>
        <dbReference type="ARBA" id="ARBA00006484"/>
    </source>
</evidence>